<keyword evidence="1" id="KW-0732">Signal</keyword>
<feature type="domain" description="DUF3857" evidence="2">
    <location>
        <begin position="67"/>
        <end position="193"/>
    </location>
</feature>
<evidence type="ECO:0000256" key="1">
    <source>
        <dbReference type="SAM" id="SignalP"/>
    </source>
</evidence>
<evidence type="ECO:0000313" key="4">
    <source>
        <dbReference type="Proteomes" id="UP000323426"/>
    </source>
</evidence>
<evidence type="ECO:0000259" key="2">
    <source>
        <dbReference type="Pfam" id="PF12969"/>
    </source>
</evidence>
<reference evidence="3 4" key="1">
    <citation type="submission" date="2019-09" db="EMBL/GenBank/DDBJ databases">
        <title>Genome sequence and assembly of Adhaeribacter sp.</title>
        <authorList>
            <person name="Chhetri G."/>
        </authorList>
    </citation>
    <scope>NUCLEOTIDE SEQUENCE [LARGE SCALE GENOMIC DNA]</scope>
    <source>
        <strain evidence="3 4">DK36</strain>
    </source>
</reference>
<dbReference type="InterPro" id="IPR024618">
    <property type="entry name" value="DUF3857"/>
</dbReference>
<feature type="signal peptide" evidence="1">
    <location>
        <begin position="1"/>
        <end position="22"/>
    </location>
</feature>
<dbReference type="Gene3D" id="3.10.620.30">
    <property type="match status" value="1"/>
</dbReference>
<keyword evidence="4" id="KW-1185">Reference proteome</keyword>
<dbReference type="Gene3D" id="2.60.120.1130">
    <property type="match status" value="1"/>
</dbReference>
<evidence type="ECO:0000313" key="3">
    <source>
        <dbReference type="EMBL" id="KAA5549362.1"/>
    </source>
</evidence>
<accession>A0A5M6DSY7</accession>
<dbReference type="AlphaFoldDB" id="A0A5M6DSY7"/>
<gene>
    <name evidence="3" type="ORF">F0145_01865</name>
</gene>
<name>A0A5M6DSY7_9BACT</name>
<protein>
    <submittedName>
        <fullName evidence="3">DUF3857 domain-containing protein</fullName>
    </submittedName>
</protein>
<dbReference type="Gene3D" id="2.60.40.3140">
    <property type="match status" value="1"/>
</dbReference>
<sequence length="661" mass="75421">MFGMAKLLLTPLLLLLFLTAQAQESGYQFGQIALFQLQMKEYDKDTTSNAVVLQEFGESYIDNSNDHNLLHNYHVKIKILNSKAFDQANITIPLFKQNGKSEKVNKIQASTYNLVNGKVEETKLDSRKTFTENKSKYLDLVKFTLPNIQEGCVIEVKYTLESPFVFNFRSWEFQSDIPKMHSEYWAKIPGNYLYNITLRGARKLDKQDSELLKDCFTPGGGHKADCALYKFAMANIPAFVEEEYMTAKSNFLSAVYFELKELQYFDGRKEKITKEWKDVDLELRNDAKFGGQLRKGKDVFRENLTALIAAETDSLKKAQKIFDFIKGWYRWNDTYGKYSEFGIKKAYESKTGNVGDINLSLIAALNMGGFKTEPVILSTRENGLPIDIHPVISDFNYVVARVAIGGKSYLLDATDPFVSFGMLPIRCLNGKGRAFPEKGASYWLDILPTEKQKQTIYMDLSLQTDGSFKGKVVNSSAGYDALQDRKHINSFNNHDEYIESLDEKWSKIKIVKYDINNLETLDKALSQTFEVSIEGFDNLNKNKLFLNPFFMESWEKNPFTAKERTYPVDLGAPIETTLTINLQYPNEFELAILPTPVTLALPNGGGRFIFSVQNIGNKVVVTSMISLSKPVYSSEEYIYLKELFNKIVQSYKTNLVFNKKA</sequence>
<dbReference type="Proteomes" id="UP000323426">
    <property type="component" value="Unassembled WGS sequence"/>
</dbReference>
<dbReference type="EMBL" id="VWSF01000001">
    <property type="protein sequence ID" value="KAA5549362.1"/>
    <property type="molecule type" value="Genomic_DNA"/>
</dbReference>
<comment type="caution">
    <text evidence="3">The sequence shown here is derived from an EMBL/GenBank/DDBJ whole genome shotgun (WGS) entry which is preliminary data.</text>
</comment>
<dbReference type="Pfam" id="PF12969">
    <property type="entry name" value="DUF3857"/>
    <property type="match status" value="1"/>
</dbReference>
<feature type="chain" id="PRO_5024394821" evidence="1">
    <location>
        <begin position="23"/>
        <end position="661"/>
    </location>
</feature>
<proteinExistence type="predicted"/>
<organism evidence="3 4">
    <name type="scientific">Adhaeribacter rhizoryzae</name>
    <dbReference type="NCBI Taxonomy" id="2607907"/>
    <lineage>
        <taxon>Bacteria</taxon>
        <taxon>Pseudomonadati</taxon>
        <taxon>Bacteroidota</taxon>
        <taxon>Cytophagia</taxon>
        <taxon>Cytophagales</taxon>
        <taxon>Hymenobacteraceae</taxon>
        <taxon>Adhaeribacter</taxon>
    </lineage>
</organism>